<dbReference type="Proteomes" id="UP000789706">
    <property type="component" value="Unassembled WGS sequence"/>
</dbReference>
<evidence type="ECO:0000313" key="1">
    <source>
        <dbReference type="EMBL" id="CAG8573608.1"/>
    </source>
</evidence>
<proteinExistence type="predicted"/>
<name>A0A9N9BPI3_9GLOM</name>
<evidence type="ECO:0000313" key="2">
    <source>
        <dbReference type="Proteomes" id="UP000789706"/>
    </source>
</evidence>
<dbReference type="AlphaFoldDB" id="A0A9N9BPI3"/>
<protein>
    <submittedName>
        <fullName evidence="1">9636_t:CDS:1</fullName>
    </submittedName>
</protein>
<sequence>MNSLIVNSGNINIDRFIKGTLSRNNNNDDPFLEWVPFEEFEDVKKIGQEILEISQDGFKDNVDYRKNITVFAISEGKVPKEWNMSIVQAKPIMEISNLSKEETVEYLIYNARSKKKKPKDMNWLVVAL</sequence>
<comment type="caution">
    <text evidence="1">The sequence shown here is derived from an EMBL/GenBank/DDBJ whole genome shotgun (WGS) entry which is preliminary data.</text>
</comment>
<organism evidence="1 2">
    <name type="scientific">Diversispora eburnea</name>
    <dbReference type="NCBI Taxonomy" id="1213867"/>
    <lineage>
        <taxon>Eukaryota</taxon>
        <taxon>Fungi</taxon>
        <taxon>Fungi incertae sedis</taxon>
        <taxon>Mucoromycota</taxon>
        <taxon>Glomeromycotina</taxon>
        <taxon>Glomeromycetes</taxon>
        <taxon>Diversisporales</taxon>
        <taxon>Diversisporaceae</taxon>
        <taxon>Diversispora</taxon>
    </lineage>
</organism>
<dbReference type="EMBL" id="CAJVPK010001147">
    <property type="protein sequence ID" value="CAG8573608.1"/>
    <property type="molecule type" value="Genomic_DNA"/>
</dbReference>
<reference evidence="1" key="1">
    <citation type="submission" date="2021-06" db="EMBL/GenBank/DDBJ databases">
        <authorList>
            <person name="Kallberg Y."/>
            <person name="Tangrot J."/>
            <person name="Rosling A."/>
        </authorList>
    </citation>
    <scope>NUCLEOTIDE SEQUENCE</scope>
    <source>
        <strain evidence="1">AZ414A</strain>
    </source>
</reference>
<accession>A0A9N9BPI3</accession>
<gene>
    <name evidence="1" type="ORF">DEBURN_LOCUS8210</name>
</gene>
<dbReference type="OrthoDB" id="511599at2759"/>
<keyword evidence="2" id="KW-1185">Reference proteome</keyword>